<dbReference type="PANTHER" id="PTHR10949:SF0">
    <property type="entry name" value="LIPOYL SYNTHASE, MITOCHONDRIAL"/>
    <property type="match status" value="1"/>
</dbReference>
<evidence type="ECO:0000256" key="2">
    <source>
        <dbReference type="ARBA" id="ARBA00022679"/>
    </source>
</evidence>
<dbReference type="Proteomes" id="UP000010408">
    <property type="component" value="Unassembled WGS sequence"/>
</dbReference>
<evidence type="ECO:0000256" key="4">
    <source>
        <dbReference type="ARBA" id="ARBA00022723"/>
    </source>
</evidence>
<dbReference type="InterPro" id="IPR003698">
    <property type="entry name" value="Lipoyl_synth"/>
</dbReference>
<feature type="domain" description="Radical SAM core" evidence="9">
    <location>
        <begin position="79"/>
        <end position="294"/>
    </location>
</feature>
<sequence>MIAPLRVSVARPKGTFILTMQEEQARASKRTVVRVRKPEWLKIRLGDNSTFTDTKQTIEGHGLNTICHSGKCPNQGECWSAGTATFMIGGAVCTRACRFCNTLSSKTPAPLDPLEPMKVAQSIKKMNLRHAVITSVDRDDLEDYGAGHWVRTIEAIRRVAPEVTIEVLIPDFNGRLDYVDQIIACRPRIISHNLETIRRLTPEVRHIATYDQSLSVLKRIAESGIPAKTGIMLGLGETEEEVLELIDDAHAVGVSIMTIGQYLQPTRRHLPVVEYVHPKQFARLRTLGLERGLRHIESGPLIRSSYHAERHVLD</sequence>
<comment type="function">
    <text evidence="8">Catalyzes the radical-mediated insertion of two sulfur atoms into the C-6 and C-8 positions of the octanoyl moiety bound to the lipoyl domains of lipoate-dependent enzymes, thereby converting the octanoylated domains into lipoylated derivatives.</text>
</comment>
<gene>
    <name evidence="8" type="primary">lipA</name>
    <name evidence="10" type="ORF">HMPREF9134_01736</name>
</gene>
<evidence type="ECO:0000259" key="9">
    <source>
        <dbReference type="PROSITE" id="PS51918"/>
    </source>
</evidence>
<dbReference type="InterPro" id="IPR007197">
    <property type="entry name" value="rSAM"/>
</dbReference>
<dbReference type="NCBIfam" id="NF009544">
    <property type="entry name" value="PRK12928.1"/>
    <property type="match status" value="1"/>
</dbReference>
<evidence type="ECO:0000256" key="6">
    <source>
        <dbReference type="ARBA" id="ARBA00023014"/>
    </source>
</evidence>
<dbReference type="GO" id="GO:0005737">
    <property type="term" value="C:cytoplasm"/>
    <property type="evidence" value="ECO:0007669"/>
    <property type="project" value="UniProtKB-SubCell"/>
</dbReference>
<name>L1NB35_9PORP</name>
<evidence type="ECO:0000313" key="10">
    <source>
        <dbReference type="EMBL" id="EKY00402.1"/>
    </source>
</evidence>
<dbReference type="GO" id="GO:0009249">
    <property type="term" value="P:protein lipoylation"/>
    <property type="evidence" value="ECO:0007669"/>
    <property type="project" value="UniProtKB-UniRule"/>
</dbReference>
<keyword evidence="3 8" id="KW-0949">S-adenosyl-L-methionine</keyword>
<keyword evidence="5 8" id="KW-0408">Iron</keyword>
<comment type="caution">
    <text evidence="10">The sequence shown here is derived from an EMBL/GenBank/DDBJ whole genome shotgun (WGS) entry which is preliminary data.</text>
</comment>
<evidence type="ECO:0000256" key="1">
    <source>
        <dbReference type="ARBA" id="ARBA00022485"/>
    </source>
</evidence>
<feature type="binding site" evidence="8">
    <location>
        <position position="72"/>
    </location>
    <ligand>
        <name>[4Fe-4S] cluster</name>
        <dbReference type="ChEBI" id="CHEBI:49883"/>
        <label>1</label>
    </ligand>
</feature>
<organism evidence="10 11">
    <name type="scientific">Porphyromonas catoniae F0037</name>
    <dbReference type="NCBI Taxonomy" id="1127696"/>
    <lineage>
        <taxon>Bacteria</taxon>
        <taxon>Pseudomonadati</taxon>
        <taxon>Bacteroidota</taxon>
        <taxon>Bacteroidia</taxon>
        <taxon>Bacteroidales</taxon>
        <taxon>Porphyromonadaceae</taxon>
        <taxon>Porphyromonas</taxon>
    </lineage>
</organism>
<feature type="binding site" evidence="8">
    <location>
        <position position="78"/>
    </location>
    <ligand>
        <name>[4Fe-4S] cluster</name>
        <dbReference type="ChEBI" id="CHEBI:49883"/>
        <label>1</label>
    </ligand>
</feature>
<evidence type="ECO:0000313" key="11">
    <source>
        <dbReference type="Proteomes" id="UP000010408"/>
    </source>
</evidence>
<keyword evidence="2 8" id="KW-0808">Transferase</keyword>
<dbReference type="SUPFAM" id="SSF102114">
    <property type="entry name" value="Radical SAM enzymes"/>
    <property type="match status" value="1"/>
</dbReference>
<protein>
    <recommendedName>
        <fullName evidence="8">Lipoyl synthase</fullName>
        <ecNumber evidence="8">2.8.1.8</ecNumber>
    </recommendedName>
    <alternativeName>
        <fullName evidence="8">Lip-syn</fullName>
        <shortName evidence="8">LS</shortName>
    </alternativeName>
    <alternativeName>
        <fullName evidence="8">Lipoate synthase</fullName>
    </alternativeName>
    <alternativeName>
        <fullName evidence="8">Lipoic acid synthase</fullName>
    </alternativeName>
    <alternativeName>
        <fullName evidence="8">Sulfur insertion protein LipA</fullName>
    </alternativeName>
</protein>
<dbReference type="GO" id="GO:0016992">
    <property type="term" value="F:lipoate synthase activity"/>
    <property type="evidence" value="ECO:0007669"/>
    <property type="project" value="UniProtKB-UniRule"/>
</dbReference>
<dbReference type="InterPro" id="IPR013785">
    <property type="entry name" value="Aldolase_TIM"/>
</dbReference>
<feature type="binding site" evidence="8">
    <location>
        <position position="100"/>
    </location>
    <ligand>
        <name>[4Fe-4S] cluster</name>
        <dbReference type="ChEBI" id="CHEBI:49883"/>
        <label>2</label>
        <note>4Fe-4S-S-AdoMet</note>
    </ligand>
</feature>
<evidence type="ECO:0000256" key="3">
    <source>
        <dbReference type="ARBA" id="ARBA00022691"/>
    </source>
</evidence>
<dbReference type="Pfam" id="PF04055">
    <property type="entry name" value="Radical_SAM"/>
    <property type="match status" value="1"/>
</dbReference>
<dbReference type="PROSITE" id="PS51918">
    <property type="entry name" value="RADICAL_SAM"/>
    <property type="match status" value="1"/>
</dbReference>
<dbReference type="EC" id="2.8.1.8" evidence="8"/>
<dbReference type="GO" id="GO:0046872">
    <property type="term" value="F:metal ion binding"/>
    <property type="evidence" value="ECO:0007669"/>
    <property type="project" value="UniProtKB-KW"/>
</dbReference>
<dbReference type="InterPro" id="IPR058240">
    <property type="entry name" value="rSAM_sf"/>
</dbReference>
<dbReference type="STRING" id="1127696.HMPREF9134_01736"/>
<dbReference type="SFLD" id="SFLDG01058">
    <property type="entry name" value="lipoyl_synthase_like"/>
    <property type="match status" value="1"/>
</dbReference>
<dbReference type="HOGENOM" id="CLU_033144_2_0_10"/>
<comment type="pathway">
    <text evidence="8">Protein modification; protein lipoylation via endogenous pathway; protein N(6)-(lipoyl)lysine from octanoyl-[acyl-carrier-protein]: step 2/2.</text>
</comment>
<evidence type="ECO:0000256" key="7">
    <source>
        <dbReference type="ARBA" id="ARBA00047326"/>
    </source>
</evidence>
<keyword evidence="4 8" id="KW-0479">Metal-binding</keyword>
<evidence type="ECO:0000256" key="5">
    <source>
        <dbReference type="ARBA" id="ARBA00023004"/>
    </source>
</evidence>
<dbReference type="UniPathway" id="UPA00538">
    <property type="reaction ID" value="UER00593"/>
</dbReference>
<evidence type="ECO:0000256" key="8">
    <source>
        <dbReference type="HAMAP-Rule" id="MF_00206"/>
    </source>
</evidence>
<comment type="cofactor">
    <cofactor evidence="8">
        <name>[4Fe-4S] cluster</name>
        <dbReference type="ChEBI" id="CHEBI:49883"/>
    </cofactor>
    <text evidence="8">Binds 2 [4Fe-4S] clusters per subunit. One cluster is coordinated with 3 cysteines and an exchangeable S-adenosyl-L-methionine.</text>
</comment>
<dbReference type="EMBL" id="AMEQ01000040">
    <property type="protein sequence ID" value="EKY00402.1"/>
    <property type="molecule type" value="Genomic_DNA"/>
</dbReference>
<dbReference type="SFLD" id="SFLDF00271">
    <property type="entry name" value="lipoyl_synthase"/>
    <property type="match status" value="1"/>
</dbReference>
<dbReference type="PATRIC" id="fig|1127696.3.peg.1574"/>
<dbReference type="PIRSF" id="PIRSF005963">
    <property type="entry name" value="Lipoyl_synth"/>
    <property type="match status" value="1"/>
</dbReference>
<dbReference type="NCBIfam" id="NF004019">
    <property type="entry name" value="PRK05481.1"/>
    <property type="match status" value="1"/>
</dbReference>
<dbReference type="InterPro" id="IPR006638">
    <property type="entry name" value="Elp3/MiaA/NifB-like_rSAM"/>
</dbReference>
<dbReference type="SMART" id="SM00729">
    <property type="entry name" value="Elp3"/>
    <property type="match status" value="1"/>
</dbReference>
<proteinExistence type="inferred from homology"/>
<keyword evidence="6 8" id="KW-0411">Iron-sulfur</keyword>
<reference evidence="10 11" key="1">
    <citation type="submission" date="2012-05" db="EMBL/GenBank/DDBJ databases">
        <authorList>
            <person name="Weinstock G."/>
            <person name="Sodergren E."/>
            <person name="Lobos E.A."/>
            <person name="Fulton L."/>
            <person name="Fulton R."/>
            <person name="Courtney L."/>
            <person name="Fronick C."/>
            <person name="O'Laughlin M."/>
            <person name="Godfrey J."/>
            <person name="Wilson R.M."/>
            <person name="Miner T."/>
            <person name="Farmer C."/>
            <person name="Delehaunty K."/>
            <person name="Cordes M."/>
            <person name="Minx P."/>
            <person name="Tomlinson C."/>
            <person name="Chen J."/>
            <person name="Wollam A."/>
            <person name="Pepin K.H."/>
            <person name="Bhonagiri V."/>
            <person name="Zhang X."/>
            <person name="Suruliraj S."/>
            <person name="Warren W."/>
            <person name="Mitreva M."/>
            <person name="Mardis E.R."/>
            <person name="Wilson R.K."/>
        </authorList>
    </citation>
    <scope>NUCLEOTIDE SEQUENCE [LARGE SCALE GENOMIC DNA]</scope>
    <source>
        <strain evidence="10 11">F0037</strain>
    </source>
</reference>
<dbReference type="NCBIfam" id="TIGR00510">
    <property type="entry name" value="lipA"/>
    <property type="match status" value="1"/>
</dbReference>
<dbReference type="Gene3D" id="3.20.20.70">
    <property type="entry name" value="Aldolase class I"/>
    <property type="match status" value="1"/>
</dbReference>
<dbReference type="AlphaFoldDB" id="L1NB35"/>
<feature type="binding site" evidence="8">
    <location>
        <position position="97"/>
    </location>
    <ligand>
        <name>[4Fe-4S] cluster</name>
        <dbReference type="ChEBI" id="CHEBI:49883"/>
        <label>2</label>
        <note>4Fe-4S-S-AdoMet</note>
    </ligand>
</feature>
<keyword evidence="8" id="KW-0963">Cytoplasm</keyword>
<dbReference type="PANTHER" id="PTHR10949">
    <property type="entry name" value="LIPOYL SYNTHASE"/>
    <property type="match status" value="1"/>
</dbReference>
<feature type="binding site" evidence="8">
    <location>
        <position position="67"/>
    </location>
    <ligand>
        <name>[4Fe-4S] cluster</name>
        <dbReference type="ChEBI" id="CHEBI:49883"/>
        <label>1</label>
    </ligand>
</feature>
<dbReference type="CDD" id="cd01335">
    <property type="entry name" value="Radical_SAM"/>
    <property type="match status" value="1"/>
</dbReference>
<dbReference type="SFLD" id="SFLDS00029">
    <property type="entry name" value="Radical_SAM"/>
    <property type="match status" value="1"/>
</dbReference>
<feature type="binding site" evidence="8">
    <location>
        <position position="305"/>
    </location>
    <ligand>
        <name>[4Fe-4S] cluster</name>
        <dbReference type="ChEBI" id="CHEBI:49883"/>
        <label>1</label>
    </ligand>
</feature>
<comment type="catalytic activity">
    <reaction evidence="7 8">
        <text>[[Fe-S] cluster scaffold protein carrying a second [4Fe-4S](2+) cluster] + N(6)-octanoyl-L-lysyl-[protein] + 2 oxidized [2Fe-2S]-[ferredoxin] + 2 S-adenosyl-L-methionine + 4 H(+) = [[Fe-S] cluster scaffold protein] + N(6)-[(R)-dihydrolipoyl]-L-lysyl-[protein] + 4 Fe(3+) + 2 hydrogen sulfide + 2 5'-deoxyadenosine + 2 L-methionine + 2 reduced [2Fe-2S]-[ferredoxin]</text>
        <dbReference type="Rhea" id="RHEA:16585"/>
        <dbReference type="Rhea" id="RHEA-COMP:9928"/>
        <dbReference type="Rhea" id="RHEA-COMP:10000"/>
        <dbReference type="Rhea" id="RHEA-COMP:10001"/>
        <dbReference type="Rhea" id="RHEA-COMP:10475"/>
        <dbReference type="Rhea" id="RHEA-COMP:14568"/>
        <dbReference type="Rhea" id="RHEA-COMP:14569"/>
        <dbReference type="ChEBI" id="CHEBI:15378"/>
        <dbReference type="ChEBI" id="CHEBI:17319"/>
        <dbReference type="ChEBI" id="CHEBI:29034"/>
        <dbReference type="ChEBI" id="CHEBI:29919"/>
        <dbReference type="ChEBI" id="CHEBI:33722"/>
        <dbReference type="ChEBI" id="CHEBI:33737"/>
        <dbReference type="ChEBI" id="CHEBI:33738"/>
        <dbReference type="ChEBI" id="CHEBI:57844"/>
        <dbReference type="ChEBI" id="CHEBI:59789"/>
        <dbReference type="ChEBI" id="CHEBI:78809"/>
        <dbReference type="ChEBI" id="CHEBI:83100"/>
        <dbReference type="EC" id="2.8.1.8"/>
    </reaction>
</comment>
<feature type="binding site" evidence="8">
    <location>
        <position position="93"/>
    </location>
    <ligand>
        <name>[4Fe-4S] cluster</name>
        <dbReference type="ChEBI" id="CHEBI:49883"/>
        <label>2</label>
        <note>4Fe-4S-S-AdoMet</note>
    </ligand>
</feature>
<comment type="subcellular location">
    <subcellularLocation>
        <location evidence="8">Cytoplasm</location>
    </subcellularLocation>
</comment>
<comment type="similarity">
    <text evidence="8">Belongs to the radical SAM superfamily. Lipoyl synthase family.</text>
</comment>
<dbReference type="HAMAP" id="MF_00206">
    <property type="entry name" value="Lipoyl_synth"/>
    <property type="match status" value="1"/>
</dbReference>
<dbReference type="eggNOG" id="COG0320">
    <property type="taxonomic scope" value="Bacteria"/>
</dbReference>
<keyword evidence="1 8" id="KW-0004">4Fe-4S</keyword>
<dbReference type="GO" id="GO:0051539">
    <property type="term" value="F:4 iron, 4 sulfur cluster binding"/>
    <property type="evidence" value="ECO:0007669"/>
    <property type="project" value="UniProtKB-UniRule"/>
</dbReference>
<accession>L1NB35</accession>